<dbReference type="Proteomes" id="UP000886595">
    <property type="component" value="Unassembled WGS sequence"/>
</dbReference>
<gene>
    <name evidence="2" type="ORF">Bca52824_007030</name>
</gene>
<reference evidence="2 3" key="1">
    <citation type="submission" date="2020-02" db="EMBL/GenBank/DDBJ databases">
        <authorList>
            <person name="Ma Q."/>
            <person name="Huang Y."/>
            <person name="Song X."/>
            <person name="Pei D."/>
        </authorList>
    </citation>
    <scope>NUCLEOTIDE SEQUENCE [LARGE SCALE GENOMIC DNA]</scope>
    <source>
        <strain evidence="2">Sxm20200214</strain>
        <tissue evidence="2">Leaf</tissue>
    </source>
</reference>
<feature type="compositionally biased region" description="Basic residues" evidence="1">
    <location>
        <begin position="188"/>
        <end position="203"/>
    </location>
</feature>
<protein>
    <recommendedName>
        <fullName evidence="4">RNase H type-1 domain-containing protein</fullName>
    </recommendedName>
</protein>
<dbReference type="SUPFAM" id="SSF56219">
    <property type="entry name" value="DNase I-like"/>
    <property type="match status" value="1"/>
</dbReference>
<dbReference type="PANTHER" id="PTHR33710:SF62">
    <property type="entry name" value="DUF4283 DOMAIN PROTEIN"/>
    <property type="match status" value="1"/>
</dbReference>
<dbReference type="OrthoDB" id="1742963at2759"/>
<evidence type="ECO:0000256" key="1">
    <source>
        <dbReference type="SAM" id="MobiDB-lite"/>
    </source>
</evidence>
<dbReference type="AlphaFoldDB" id="A0A8X7W763"/>
<evidence type="ECO:0000313" key="2">
    <source>
        <dbReference type="EMBL" id="KAG2324302.1"/>
    </source>
</evidence>
<dbReference type="EMBL" id="JAAMPC010000002">
    <property type="protein sequence ID" value="KAG2324302.1"/>
    <property type="molecule type" value="Genomic_DNA"/>
</dbReference>
<accession>A0A8X7W763</accession>
<comment type="caution">
    <text evidence="2">The sequence shown here is derived from an EMBL/GenBank/DDBJ whole genome shotgun (WGS) entry which is preliminary data.</text>
</comment>
<keyword evidence="3" id="KW-1185">Reference proteome</keyword>
<feature type="region of interest" description="Disordered" evidence="1">
    <location>
        <begin position="181"/>
        <end position="233"/>
    </location>
</feature>
<proteinExistence type="predicted"/>
<feature type="compositionally biased region" description="Basic and acidic residues" evidence="1">
    <location>
        <begin position="215"/>
        <end position="227"/>
    </location>
</feature>
<dbReference type="InterPro" id="IPR036691">
    <property type="entry name" value="Endo/exonu/phosph_ase_sf"/>
</dbReference>
<sequence length="691" mass="80118">MAVATLERNKKVISEDDILYGVLEEEQVNLDPATGRWKIAKEVLEEMRKYLKAETGECLEVKIDKVKKSVKTAESDPLTKRLALRLEDPPQFTTELNKGKGLVFDYDGNIKNTKAVSSQSNPNKLMAASFQAHAALSTRSVPRQLLLCEGDNSYDTEGSFSSNFPTVNKDAIFSFKIAPSSSGEFKRRSGGRRRPPKATRLQRRKETLTLMDGGLEDHREGKQEVSSKKRKSESSFQHFAEMLNVCEMTELNGKGDRFTWAGKRWTKWIQCRLDRCFGNKAWHARFPNSNQTFLEKRGSDHRPVWVNLRSSPDIRRGQFRFDRRLLHHPDVRNQVETLWLKSVRAENVTSKIRKCRRNGSSRPYSCWFQWSEAAKAEVAIEYFSDLFSSSKPASYEAVFQSMIPKVTASMNDRLTSNMGARPSFAWRSLLHGRELLRKGIKWNIGDGANTNVWLDKWIDDPELGLRSPWIKNTSFENKRAWPWLIWRIWKNRNDFIFSGIRWEPEETQRKARLEADEWFLAQEVEDELGAKETKQATVVERRWSPPEHDWLMCNIGIDWVKKTKLVLLHSRRAFSNIGSLEEARWTVVLWAMESMTSLRLEKVVFAGEFKEIFMAVQKPHRYPALSFQVGEINRMLAGMMEFRLRYVGRAENRGASIIAQSVTREGRIHSYVAQGPPRWLFELFVNESRFL</sequence>
<evidence type="ECO:0000313" key="3">
    <source>
        <dbReference type="Proteomes" id="UP000886595"/>
    </source>
</evidence>
<dbReference type="Gene3D" id="3.60.10.10">
    <property type="entry name" value="Endonuclease/exonuclease/phosphatase"/>
    <property type="match status" value="1"/>
</dbReference>
<organism evidence="2 3">
    <name type="scientific">Brassica carinata</name>
    <name type="common">Ethiopian mustard</name>
    <name type="synonym">Abyssinian cabbage</name>
    <dbReference type="NCBI Taxonomy" id="52824"/>
    <lineage>
        <taxon>Eukaryota</taxon>
        <taxon>Viridiplantae</taxon>
        <taxon>Streptophyta</taxon>
        <taxon>Embryophyta</taxon>
        <taxon>Tracheophyta</taxon>
        <taxon>Spermatophyta</taxon>
        <taxon>Magnoliopsida</taxon>
        <taxon>eudicotyledons</taxon>
        <taxon>Gunneridae</taxon>
        <taxon>Pentapetalae</taxon>
        <taxon>rosids</taxon>
        <taxon>malvids</taxon>
        <taxon>Brassicales</taxon>
        <taxon>Brassicaceae</taxon>
        <taxon>Brassiceae</taxon>
        <taxon>Brassica</taxon>
    </lineage>
</organism>
<dbReference type="PANTHER" id="PTHR33710">
    <property type="entry name" value="BNAC02G09200D PROTEIN"/>
    <property type="match status" value="1"/>
</dbReference>
<evidence type="ECO:0008006" key="4">
    <source>
        <dbReference type="Google" id="ProtNLM"/>
    </source>
</evidence>
<name>A0A8X7W763_BRACI</name>